<keyword evidence="2" id="KW-0472">Membrane</keyword>
<evidence type="ECO:0000259" key="3">
    <source>
        <dbReference type="Pfam" id="PF10334"/>
    </source>
</evidence>
<evidence type="ECO:0000313" key="6">
    <source>
        <dbReference type="Proteomes" id="UP000256964"/>
    </source>
</evidence>
<reference evidence="5 6" key="1">
    <citation type="journal article" date="2018" name="Biotechnol. Biofuels">
        <title>Integrative visual omics of the white-rot fungus Polyporus brumalis exposes the biotechnological potential of its oxidative enzymes for delignifying raw plant biomass.</title>
        <authorList>
            <person name="Miyauchi S."/>
            <person name="Rancon A."/>
            <person name="Drula E."/>
            <person name="Hage H."/>
            <person name="Chaduli D."/>
            <person name="Favel A."/>
            <person name="Grisel S."/>
            <person name="Henrissat B."/>
            <person name="Herpoel-Gimbert I."/>
            <person name="Ruiz-Duenas F.J."/>
            <person name="Chevret D."/>
            <person name="Hainaut M."/>
            <person name="Lin J."/>
            <person name="Wang M."/>
            <person name="Pangilinan J."/>
            <person name="Lipzen A."/>
            <person name="Lesage-Meessen L."/>
            <person name="Navarro D."/>
            <person name="Riley R."/>
            <person name="Grigoriev I.V."/>
            <person name="Zhou S."/>
            <person name="Raouche S."/>
            <person name="Rosso M.N."/>
        </authorList>
    </citation>
    <scope>NUCLEOTIDE SEQUENCE [LARGE SCALE GENOMIC DNA]</scope>
    <source>
        <strain evidence="5 6">BRFM 1820</strain>
    </source>
</reference>
<organism evidence="5 6">
    <name type="scientific">Lentinus brumalis</name>
    <dbReference type="NCBI Taxonomy" id="2498619"/>
    <lineage>
        <taxon>Eukaryota</taxon>
        <taxon>Fungi</taxon>
        <taxon>Dikarya</taxon>
        <taxon>Basidiomycota</taxon>
        <taxon>Agaricomycotina</taxon>
        <taxon>Agaricomycetes</taxon>
        <taxon>Polyporales</taxon>
        <taxon>Polyporaceae</taxon>
        <taxon>Lentinus</taxon>
    </lineage>
</organism>
<feature type="transmembrane region" description="Helical" evidence="2">
    <location>
        <begin position="224"/>
        <end position="245"/>
    </location>
</feature>
<keyword evidence="6" id="KW-1185">Reference proteome</keyword>
<dbReference type="AlphaFoldDB" id="A0A371CXL3"/>
<dbReference type="Pfam" id="PF10337">
    <property type="entry name" value="ArAE_2_N"/>
    <property type="match status" value="1"/>
</dbReference>
<evidence type="ECO:0000313" key="5">
    <source>
        <dbReference type="EMBL" id="RDX45006.1"/>
    </source>
</evidence>
<feature type="domain" description="Putative ER transporter 6TM N-terminal" evidence="4">
    <location>
        <begin position="86"/>
        <end position="384"/>
    </location>
</feature>
<feature type="transmembrane region" description="Helical" evidence="2">
    <location>
        <begin position="902"/>
        <end position="922"/>
    </location>
</feature>
<name>A0A371CXL3_9APHY</name>
<feature type="transmembrane region" description="Helical" evidence="2">
    <location>
        <begin position="866"/>
        <end position="882"/>
    </location>
</feature>
<feature type="region of interest" description="Disordered" evidence="1">
    <location>
        <begin position="387"/>
        <end position="442"/>
    </location>
</feature>
<evidence type="ECO:0000259" key="4">
    <source>
        <dbReference type="Pfam" id="PF10337"/>
    </source>
</evidence>
<dbReference type="InterPro" id="IPR018820">
    <property type="entry name" value="BRE4-related_DUF2421"/>
</dbReference>
<gene>
    <name evidence="5" type="ORF">OH76DRAFT_1408433</name>
</gene>
<dbReference type="Proteomes" id="UP000256964">
    <property type="component" value="Unassembled WGS sequence"/>
</dbReference>
<keyword evidence="2" id="KW-0812">Transmembrane</keyword>
<proteinExistence type="predicted"/>
<evidence type="ECO:0000256" key="2">
    <source>
        <dbReference type="SAM" id="Phobius"/>
    </source>
</evidence>
<keyword evidence="2" id="KW-1133">Transmembrane helix</keyword>
<evidence type="ECO:0008006" key="7">
    <source>
        <dbReference type="Google" id="ProtNLM"/>
    </source>
</evidence>
<dbReference type="InterPro" id="IPR018823">
    <property type="entry name" value="ArAE_2_N"/>
</dbReference>
<feature type="transmembrane region" description="Helical" evidence="2">
    <location>
        <begin position="251"/>
        <end position="275"/>
    </location>
</feature>
<dbReference type="Pfam" id="PF10334">
    <property type="entry name" value="BRE4"/>
    <property type="match status" value="1"/>
</dbReference>
<feature type="transmembrane region" description="Helical" evidence="2">
    <location>
        <begin position="151"/>
        <end position="175"/>
    </location>
</feature>
<feature type="transmembrane region" description="Helical" evidence="2">
    <location>
        <begin position="836"/>
        <end position="854"/>
    </location>
</feature>
<dbReference type="OrthoDB" id="2274698at2759"/>
<feature type="transmembrane region" description="Helical" evidence="2">
    <location>
        <begin position="756"/>
        <end position="775"/>
    </location>
</feature>
<feature type="transmembrane region" description="Helical" evidence="2">
    <location>
        <begin position="195"/>
        <end position="215"/>
    </location>
</feature>
<feature type="domain" description="DUF2421" evidence="3">
    <location>
        <begin position="922"/>
        <end position="1141"/>
    </location>
</feature>
<dbReference type="EMBL" id="KZ857442">
    <property type="protein sequence ID" value="RDX45006.1"/>
    <property type="molecule type" value="Genomic_DNA"/>
</dbReference>
<accession>A0A371CXL3</accession>
<feature type="compositionally biased region" description="Basic and acidic residues" evidence="1">
    <location>
        <begin position="44"/>
        <end position="61"/>
    </location>
</feature>
<dbReference type="PANTHER" id="PTHR37994">
    <property type="entry name" value="ARAE_2_N DOMAIN-CONTAINING PROTEIN-RELATED"/>
    <property type="match status" value="1"/>
</dbReference>
<sequence length="1166" mass="131427">MSGRQRYDPRLGDEDVDEDVTINGAGRVEDFARPPMHVRIPTDIAHDSKDSDRTQKEGREVNAKTRPVWASRLGKACRKLLPFDFAWIPANFTWSKLKPVIRCAVVCWVSAVLMIIPRTSSMMGQGSFLILISSFLDAPHDPFLAVLERELIFLTFVVIAWAWTCLGIFLANLARTNIDYNAPVAAIQSAQYIEAAPTVILAVFVFLGSAFFLYIKARQGPGPYLFASIFACICIDISMTSAVLYPYPFYLIGQVIVIPLAFHCAICIVISAIVFPVTITAQYTHNLYAVLDPLNGFLDEHRKVLSLNPCTETFQTLVTAITGALEKSEGGLGQAAATARLLKQDIVYGRFCPTRIGEFQPCIRRLVTRANGMDIFFTLIEPTRERFPITPMPSRPATPRARTPVTPRARTPASTRPGSPTSTRPGTPTSPSSPPSGFRDDPDQLARRRRYFQRSALEHSHGRKSLSRYLHLRLAHHQEENHDHHLHFSLLNLAHALSAARPQSPSPSETAVGVFESQRYMAIEANRLTDRHKDDYTIMFVRLLHESCDELLESTQGVLTGVQAWFGEARRGSFRSKAKIEMLRAERLAKLEDMRANMHETLEHFKQEKRHRVLDPYRSAFDPKHVRADGSHDPPPHRYLFHCYMYQYHLIRFSSILMEILDHIITLEQEAKKAQLWWPSIPIRKMLEWNPWNVSEEMDRADDEDPDIIQGIQPGWNDDLGMTGRRDPDALPPSNAFQHVMHWVYVLTSGLTRGNALFAIKAGLLTVVLCIPNFLKATAAFAYAQRFVWGIFMGQLTLARFRGDTTFGLTARIISTMGGGLLGTALWYISTGSGRGNPYGLAAVIAVSAPFLFYGRLYWPVPPMTNIIFFVTVALVIGFSWQDTHTTLPFKYIGWELAWRRFVLVTCGVTAAFIFSFLPPSTTLRKYQRTMMSTTVAELGAVYCSIVSFANTREHQEVARGEIVQSLIAIRLKLKRSLVLKTNIVYEFSLRGRWPSKRYQKILELQLQIAYLLSHLMSVAEHLEPAWSRAFLRRTRFLDADFQGDVLAVISMISTALRTGNPLPQITPCPLLDRFMVHTHGLNVIRQEADDDYGLPRTMTIDTLENEQYLCFSVGVTTAFGIVLRLDKLMVATKELVGEQYHIHGIGVPEPKSGAASPMDRPAKDA</sequence>
<feature type="region of interest" description="Disordered" evidence="1">
    <location>
        <begin position="40"/>
        <end position="61"/>
    </location>
</feature>
<feature type="compositionally biased region" description="Low complexity" evidence="1">
    <location>
        <begin position="397"/>
        <end position="430"/>
    </location>
</feature>
<evidence type="ECO:0000256" key="1">
    <source>
        <dbReference type="SAM" id="MobiDB-lite"/>
    </source>
</evidence>
<feature type="transmembrane region" description="Helical" evidence="2">
    <location>
        <begin position="811"/>
        <end position="830"/>
    </location>
</feature>
<dbReference type="PANTHER" id="PTHR37994:SF1">
    <property type="entry name" value="ER TRANSPORTER 6TM N-TERMINAL DOMAIN-CONTAINING PROTEIN"/>
    <property type="match status" value="1"/>
</dbReference>
<dbReference type="STRING" id="139420.A0A371CXL3"/>
<protein>
    <recommendedName>
        <fullName evidence="7">ER transporter 6TM N-terminal domain-containing protein</fullName>
    </recommendedName>
</protein>